<feature type="coiled-coil region" evidence="1">
    <location>
        <begin position="405"/>
        <end position="453"/>
    </location>
</feature>
<feature type="region of interest" description="Disordered" evidence="2">
    <location>
        <begin position="321"/>
        <end position="357"/>
    </location>
</feature>
<gene>
    <name evidence="4" type="ORF">Tco_0802419</name>
</gene>
<protein>
    <recommendedName>
        <fullName evidence="6">Transposase (Putative), gypsy type</fullName>
    </recommendedName>
</protein>
<feature type="transmembrane region" description="Helical" evidence="3">
    <location>
        <begin position="570"/>
        <end position="588"/>
    </location>
</feature>
<feature type="coiled-coil region" evidence="1">
    <location>
        <begin position="510"/>
        <end position="537"/>
    </location>
</feature>
<comment type="caution">
    <text evidence="4">The sequence shown here is derived from an EMBL/GenBank/DDBJ whole genome shotgun (WGS) entry which is preliminary data.</text>
</comment>
<accession>A0ABQ5A1N6</accession>
<keyword evidence="1" id="KW-0175">Coiled coil</keyword>
<evidence type="ECO:0000313" key="4">
    <source>
        <dbReference type="EMBL" id="GJS95451.1"/>
    </source>
</evidence>
<evidence type="ECO:0000256" key="2">
    <source>
        <dbReference type="SAM" id="MobiDB-lite"/>
    </source>
</evidence>
<keyword evidence="5" id="KW-1185">Reference proteome</keyword>
<keyword evidence="3" id="KW-1133">Transmembrane helix</keyword>
<feature type="region of interest" description="Disordered" evidence="2">
    <location>
        <begin position="252"/>
        <end position="277"/>
    </location>
</feature>
<evidence type="ECO:0000256" key="1">
    <source>
        <dbReference type="SAM" id="Coils"/>
    </source>
</evidence>
<keyword evidence="3" id="KW-0812">Transmembrane</keyword>
<reference evidence="4" key="1">
    <citation type="journal article" date="2022" name="Int. J. Mol. Sci.">
        <title>Draft Genome of Tanacetum Coccineum: Genomic Comparison of Closely Related Tanacetum-Family Plants.</title>
        <authorList>
            <person name="Yamashiro T."/>
            <person name="Shiraishi A."/>
            <person name="Nakayama K."/>
            <person name="Satake H."/>
        </authorList>
    </citation>
    <scope>NUCLEOTIDE SEQUENCE</scope>
</reference>
<name>A0ABQ5A1N6_9ASTR</name>
<dbReference type="Proteomes" id="UP001151760">
    <property type="component" value="Unassembled WGS sequence"/>
</dbReference>
<evidence type="ECO:0000313" key="5">
    <source>
        <dbReference type="Proteomes" id="UP001151760"/>
    </source>
</evidence>
<keyword evidence="3" id="KW-0472">Membrane</keyword>
<reference evidence="4" key="2">
    <citation type="submission" date="2022-01" db="EMBL/GenBank/DDBJ databases">
        <authorList>
            <person name="Yamashiro T."/>
            <person name="Shiraishi A."/>
            <person name="Satake H."/>
            <person name="Nakayama K."/>
        </authorList>
    </citation>
    <scope>NUCLEOTIDE SEQUENCE</scope>
</reference>
<evidence type="ECO:0000256" key="3">
    <source>
        <dbReference type="SAM" id="Phobius"/>
    </source>
</evidence>
<proteinExistence type="predicted"/>
<organism evidence="4 5">
    <name type="scientific">Tanacetum coccineum</name>
    <dbReference type="NCBI Taxonomy" id="301880"/>
    <lineage>
        <taxon>Eukaryota</taxon>
        <taxon>Viridiplantae</taxon>
        <taxon>Streptophyta</taxon>
        <taxon>Embryophyta</taxon>
        <taxon>Tracheophyta</taxon>
        <taxon>Spermatophyta</taxon>
        <taxon>Magnoliopsida</taxon>
        <taxon>eudicotyledons</taxon>
        <taxon>Gunneridae</taxon>
        <taxon>Pentapetalae</taxon>
        <taxon>asterids</taxon>
        <taxon>campanulids</taxon>
        <taxon>Asterales</taxon>
        <taxon>Asteraceae</taxon>
        <taxon>Asteroideae</taxon>
        <taxon>Anthemideae</taxon>
        <taxon>Anthemidinae</taxon>
        <taxon>Tanacetum</taxon>
    </lineage>
</organism>
<sequence length="589" mass="66678">MAPESSRVVVLPKFDMHIYTSELTSSKLKEAIDEYCILLDLHPRLPPLDIKPTVSLFRVFYKLCKQGHWFSFENKTGRNTKKCFKEVTSSLRGWKKKFFLIDRRAISDARPWRHGDTDLHDDFPATYSENNAARLSEFLVPLRPPPRHLLYVCGLTTACRHPDLQYNIKDRDNNVISMDAFLKLPTWTGTVVSKGNPIPDEQRPKPRVTPPLTVGVLVPELTPFQKNLEKPNPKIAAAREKKDQQNFAKAEAKRVGAEATGGPKKKRMVQKHTEPTQSSLEEALSATPIHQVIPEAAPKPAAVVSQAFPRVEKEVVDLSGNTRVSTPPVTNAQRSPNHEHHETYGVHSPGLSHQGDGDEPVRNRYVPNWGLHEFLGALSNVEVVSRAYQTLGQSVVAQGELLKRHEQLNHDYVELRNRNDAHLLELDCLRSSVRRLEQDNEGLVNKLALHESAHSGCESREKELMDGLKDLERERDEWGTTASNQVKQIRNLEKDLEPKARQLGVAEEKIRVLEGEKLALSANLAQAEADRQRIVREFILVVVKRLTISPNVEVFFDLPNVDDVTFELCLLWSCLGLFLFVMALFIHAL</sequence>
<evidence type="ECO:0008006" key="6">
    <source>
        <dbReference type="Google" id="ProtNLM"/>
    </source>
</evidence>
<dbReference type="EMBL" id="BQNB010011810">
    <property type="protein sequence ID" value="GJS95451.1"/>
    <property type="molecule type" value="Genomic_DNA"/>
</dbReference>
<feature type="compositionally biased region" description="Polar residues" evidence="2">
    <location>
        <begin position="321"/>
        <end position="335"/>
    </location>
</feature>